<dbReference type="KEGG" id="mlr:MELLADRAFT_93979"/>
<feature type="region of interest" description="Disordered" evidence="1">
    <location>
        <begin position="28"/>
        <end position="167"/>
    </location>
</feature>
<evidence type="ECO:0000313" key="2">
    <source>
        <dbReference type="EMBL" id="EGF99933.1"/>
    </source>
</evidence>
<keyword evidence="3" id="KW-1185">Reference proteome</keyword>
<accession>F4S5Z4</accession>
<name>F4S5Z4_MELLP</name>
<dbReference type="VEuPathDB" id="FungiDB:MELLADRAFT_93979"/>
<gene>
    <name evidence="2" type="ORF">MELLADRAFT_93979</name>
</gene>
<dbReference type="EMBL" id="GL883153">
    <property type="protein sequence ID" value="EGF99933.1"/>
    <property type="molecule type" value="Genomic_DNA"/>
</dbReference>
<proteinExistence type="predicted"/>
<dbReference type="HOGENOM" id="CLU_1594934_0_0_1"/>
<evidence type="ECO:0000256" key="1">
    <source>
        <dbReference type="SAM" id="MobiDB-lite"/>
    </source>
</evidence>
<protein>
    <submittedName>
        <fullName evidence="2">Uncharacterized protein</fullName>
    </submittedName>
</protein>
<reference evidence="3" key="1">
    <citation type="journal article" date="2011" name="Proc. Natl. Acad. Sci. U.S.A.">
        <title>Obligate biotrophy features unraveled by the genomic analysis of rust fungi.</title>
        <authorList>
            <person name="Duplessis S."/>
            <person name="Cuomo C.A."/>
            <person name="Lin Y.-C."/>
            <person name="Aerts A."/>
            <person name="Tisserant E."/>
            <person name="Veneault-Fourrey C."/>
            <person name="Joly D.L."/>
            <person name="Hacquard S."/>
            <person name="Amselem J."/>
            <person name="Cantarel B.L."/>
            <person name="Chiu R."/>
            <person name="Coutinho P.M."/>
            <person name="Feau N."/>
            <person name="Field M."/>
            <person name="Frey P."/>
            <person name="Gelhaye E."/>
            <person name="Goldberg J."/>
            <person name="Grabherr M.G."/>
            <person name="Kodira C.D."/>
            <person name="Kohler A."/>
            <person name="Kuees U."/>
            <person name="Lindquist E.A."/>
            <person name="Lucas S.M."/>
            <person name="Mago R."/>
            <person name="Mauceli E."/>
            <person name="Morin E."/>
            <person name="Murat C."/>
            <person name="Pangilinan J.L."/>
            <person name="Park R."/>
            <person name="Pearson M."/>
            <person name="Quesneville H."/>
            <person name="Rouhier N."/>
            <person name="Sakthikumar S."/>
            <person name="Salamov A.A."/>
            <person name="Schmutz J."/>
            <person name="Selles B."/>
            <person name="Shapiro H."/>
            <person name="Tanguay P."/>
            <person name="Tuskan G.A."/>
            <person name="Henrissat B."/>
            <person name="Van de Peer Y."/>
            <person name="Rouze P."/>
            <person name="Ellis J.G."/>
            <person name="Dodds P.N."/>
            <person name="Schein J.E."/>
            <person name="Zhong S."/>
            <person name="Hamelin R.C."/>
            <person name="Grigoriev I.V."/>
            <person name="Szabo L.J."/>
            <person name="Martin F."/>
        </authorList>
    </citation>
    <scope>NUCLEOTIDE SEQUENCE [LARGE SCALE GENOMIC DNA]</scope>
    <source>
        <strain evidence="3">98AG31 / pathotype 3-4-7</strain>
    </source>
</reference>
<dbReference type="Proteomes" id="UP000001072">
    <property type="component" value="Unassembled WGS sequence"/>
</dbReference>
<dbReference type="OrthoDB" id="10689790at2759"/>
<sequence>MHRLPLRWPYNLRSRLKLILNNRQVLKTNSTVVDSESPSPPEVLSETKDLSTADDPTPDEVVVESHVSPDITTDPKLDTQDEAIEPSTHTESTLESSKELPESALDLKNSSTSEVPAETKDLSPTDDSTPPTVVVESEDSPDLGADEALNHLGQPSYRNTRDRRNRS</sequence>
<feature type="compositionally biased region" description="Acidic residues" evidence="1">
    <location>
        <begin position="136"/>
        <end position="145"/>
    </location>
</feature>
<dbReference type="InParanoid" id="F4S5Z4"/>
<dbReference type="GeneID" id="18936752"/>
<dbReference type="AlphaFoldDB" id="F4S5Z4"/>
<dbReference type="RefSeq" id="XP_007416840.1">
    <property type="nucleotide sequence ID" value="XM_007416778.1"/>
</dbReference>
<evidence type="ECO:0000313" key="3">
    <source>
        <dbReference type="Proteomes" id="UP000001072"/>
    </source>
</evidence>
<organism evidence="3">
    <name type="scientific">Melampsora larici-populina (strain 98AG31 / pathotype 3-4-7)</name>
    <name type="common">Poplar leaf rust fungus</name>
    <dbReference type="NCBI Taxonomy" id="747676"/>
    <lineage>
        <taxon>Eukaryota</taxon>
        <taxon>Fungi</taxon>
        <taxon>Dikarya</taxon>
        <taxon>Basidiomycota</taxon>
        <taxon>Pucciniomycotina</taxon>
        <taxon>Pucciniomycetes</taxon>
        <taxon>Pucciniales</taxon>
        <taxon>Melampsoraceae</taxon>
        <taxon>Melampsora</taxon>
    </lineage>
</organism>